<keyword evidence="4" id="KW-1185">Reference proteome</keyword>
<evidence type="ECO:0000313" key="3">
    <source>
        <dbReference type="EMBL" id="KAL2056598.1"/>
    </source>
</evidence>
<dbReference type="Pfam" id="PF00004">
    <property type="entry name" value="AAA"/>
    <property type="match status" value="1"/>
</dbReference>
<evidence type="ECO:0000313" key="4">
    <source>
        <dbReference type="Proteomes" id="UP001590951"/>
    </source>
</evidence>
<sequence>MAPTDVIAKPSTSPRPPETPPGSPAYTPPDGPGVHVPSQVGSTDRFEHAVEKLVRVEKVDARNKTEDATLETTKHVEAEKPKIRASKLEYKLVDEVWDDGTSKYKIVDSAAALPEEVTAPEKKTSEQVFYVDIKSDGLRDVLRIILRDIQGLSLGEDEITLERNLLYHYVPALEAHRTELEGDSHHNAELKHLNLLVEYIRAAYISTSSRLASLLKNREITYDLLWALFKPNMEIYTTVLDAEKPACCRYDSGKERTTNGGLTYFHVECRLLDFNGQVFGEVSTALGIGQFQGAKRVDWLEAFPLEFHEHQKEMKEYFIKCGRQFTSLMGQHHVQYRGNAFYIEKGEYVEVPVDSRIMVDVAYFRKINPNYTRPHINELARPSSSNSTYTLLLFPDIDAEEAKTNCLDTTAMSEGDLMICSQTVCGWSFGNKRWLEFVVDDITDIVWNPSSFDNLAIPATKKNVITALAKAHMSRASDDVMDDFVEGKGQGLITLLHGPPGVGKTLTVEGLSEYLERPLYAISAGELGQDAKMLEEQLSTIFRLAHHWKAILLLDEADVFVQSRSFTNPHNALVSVFLRTLEYYRGIMTTNRVKDIDNAIQSRISVALHYGPLGQDTRKTIWESFLKKAATTKGRAEYTTDDLDWLSQNEVNGRQIKNMMSTAHALAVNEMVPLSRSHLEIVIALDKEFQKDYNGAGQMANEASYV</sequence>
<reference evidence="3 4" key="1">
    <citation type="submission" date="2024-09" db="EMBL/GenBank/DDBJ databases">
        <title>Rethinking Asexuality: The Enigmatic Case of Functional Sexual Genes in Lepraria (Stereocaulaceae).</title>
        <authorList>
            <person name="Doellman M."/>
            <person name="Sun Y."/>
            <person name="Barcenas-Pena A."/>
            <person name="Lumbsch H.T."/>
            <person name="Grewe F."/>
        </authorList>
    </citation>
    <scope>NUCLEOTIDE SEQUENCE [LARGE SCALE GENOMIC DNA]</scope>
    <source>
        <strain evidence="3 4">Grewe 0041</strain>
    </source>
</reference>
<comment type="caution">
    <text evidence="3">The sequence shown here is derived from an EMBL/GenBank/DDBJ whole genome shotgun (WGS) entry which is preliminary data.</text>
</comment>
<feature type="region of interest" description="Disordered" evidence="1">
    <location>
        <begin position="1"/>
        <end position="42"/>
    </location>
</feature>
<dbReference type="PANTHER" id="PTHR46411:SF3">
    <property type="entry name" value="AAA+ ATPASE DOMAIN-CONTAINING PROTEIN"/>
    <property type="match status" value="1"/>
</dbReference>
<dbReference type="InterPro" id="IPR027417">
    <property type="entry name" value="P-loop_NTPase"/>
</dbReference>
<dbReference type="SUPFAM" id="SSF52540">
    <property type="entry name" value="P-loop containing nucleoside triphosphate hydrolases"/>
    <property type="match status" value="1"/>
</dbReference>
<proteinExistence type="predicted"/>
<dbReference type="Proteomes" id="UP001590951">
    <property type="component" value="Unassembled WGS sequence"/>
</dbReference>
<protein>
    <recommendedName>
        <fullName evidence="2">AAA+ ATPase domain-containing protein</fullName>
    </recommendedName>
</protein>
<feature type="domain" description="AAA+ ATPase" evidence="2">
    <location>
        <begin position="490"/>
        <end position="614"/>
    </location>
</feature>
<dbReference type="InterPro" id="IPR054289">
    <property type="entry name" value="DUF7025"/>
</dbReference>
<dbReference type="InterPro" id="IPR056599">
    <property type="entry name" value="AAA_lid_fung"/>
</dbReference>
<dbReference type="InterPro" id="IPR003959">
    <property type="entry name" value="ATPase_AAA_core"/>
</dbReference>
<evidence type="ECO:0000259" key="2">
    <source>
        <dbReference type="SMART" id="SM00382"/>
    </source>
</evidence>
<dbReference type="CDD" id="cd19481">
    <property type="entry name" value="RecA-like_protease"/>
    <property type="match status" value="1"/>
</dbReference>
<dbReference type="Pfam" id="PF23232">
    <property type="entry name" value="AAA_lid_13"/>
    <property type="match status" value="1"/>
</dbReference>
<dbReference type="PANTHER" id="PTHR46411">
    <property type="entry name" value="FAMILY ATPASE, PUTATIVE-RELATED"/>
    <property type="match status" value="1"/>
</dbReference>
<feature type="compositionally biased region" description="Pro residues" evidence="1">
    <location>
        <begin position="13"/>
        <end position="31"/>
    </location>
</feature>
<dbReference type="Pfam" id="PF22942">
    <property type="entry name" value="DUF7025"/>
    <property type="match status" value="1"/>
</dbReference>
<dbReference type="InterPro" id="IPR003593">
    <property type="entry name" value="AAA+_ATPase"/>
</dbReference>
<name>A0ABR4BGC0_9LECA</name>
<accession>A0ABR4BGC0</accession>
<dbReference type="SMART" id="SM00382">
    <property type="entry name" value="AAA"/>
    <property type="match status" value="1"/>
</dbReference>
<dbReference type="EMBL" id="JBHFEH010000007">
    <property type="protein sequence ID" value="KAL2056598.1"/>
    <property type="molecule type" value="Genomic_DNA"/>
</dbReference>
<gene>
    <name evidence="3" type="ORF">ABVK25_002992</name>
</gene>
<dbReference type="Gene3D" id="3.40.50.300">
    <property type="entry name" value="P-loop containing nucleotide triphosphate hydrolases"/>
    <property type="match status" value="1"/>
</dbReference>
<organism evidence="3 4">
    <name type="scientific">Lepraria finkii</name>
    <dbReference type="NCBI Taxonomy" id="1340010"/>
    <lineage>
        <taxon>Eukaryota</taxon>
        <taxon>Fungi</taxon>
        <taxon>Dikarya</taxon>
        <taxon>Ascomycota</taxon>
        <taxon>Pezizomycotina</taxon>
        <taxon>Lecanoromycetes</taxon>
        <taxon>OSLEUM clade</taxon>
        <taxon>Lecanoromycetidae</taxon>
        <taxon>Lecanorales</taxon>
        <taxon>Lecanorineae</taxon>
        <taxon>Stereocaulaceae</taxon>
        <taxon>Lepraria</taxon>
    </lineage>
</organism>
<evidence type="ECO:0000256" key="1">
    <source>
        <dbReference type="SAM" id="MobiDB-lite"/>
    </source>
</evidence>